<dbReference type="InterPro" id="IPR058982">
    <property type="entry name" value="Beta-barrel_AprE"/>
</dbReference>
<dbReference type="EMBL" id="JWIC01000008">
    <property type="protein sequence ID" value="KID55509.1"/>
    <property type="molecule type" value="Genomic_DNA"/>
</dbReference>
<keyword evidence="4 8" id="KW-0812">Transmembrane</keyword>
<comment type="subcellular location">
    <subcellularLocation>
        <location evidence="1">Membrane</location>
        <topology evidence="1">Single-pass membrane protein</topology>
    </subcellularLocation>
</comment>
<proteinExistence type="inferred from homology"/>
<dbReference type="InterPro" id="IPR011053">
    <property type="entry name" value="Single_hybrid_motif"/>
</dbReference>
<evidence type="ECO:0000256" key="5">
    <source>
        <dbReference type="ARBA" id="ARBA00022989"/>
    </source>
</evidence>
<name>A0A0C1MFD9_9GAMM</name>
<evidence type="ECO:0000313" key="10">
    <source>
        <dbReference type="EMBL" id="KID55509.1"/>
    </source>
</evidence>
<comment type="caution">
    <text evidence="10">The sequence shown here is derived from an EMBL/GenBank/DDBJ whole genome shotgun (WGS) entry which is preliminary data.</text>
</comment>
<dbReference type="PANTHER" id="PTHR30386:SF28">
    <property type="entry name" value="EXPORTED PROTEIN"/>
    <property type="match status" value="1"/>
</dbReference>
<dbReference type="Pfam" id="PF26002">
    <property type="entry name" value="Beta-barrel_AprE"/>
    <property type="match status" value="1"/>
</dbReference>
<dbReference type="InterPro" id="IPR050739">
    <property type="entry name" value="MFP"/>
</dbReference>
<evidence type="ECO:0000256" key="1">
    <source>
        <dbReference type="ARBA" id="ARBA00004167"/>
    </source>
</evidence>
<feature type="domain" description="AprE-like beta-barrel" evidence="9">
    <location>
        <begin position="303"/>
        <end position="393"/>
    </location>
</feature>
<dbReference type="OrthoDB" id="9775513at2"/>
<dbReference type="PROSITE" id="PS00543">
    <property type="entry name" value="HLYD_FAMILY"/>
    <property type="match status" value="1"/>
</dbReference>
<dbReference type="PRINTS" id="PR01490">
    <property type="entry name" value="RTXTOXIND"/>
</dbReference>
<sequence>MENLFRKEVLENKRHRLEGAVSLVQPPVFKTLTFLILSVVIISIIYLTLGSYARKERVTGVLEPNTGVLSMVASQEGVIAEVLVEEGQLVQANQAILRIASAKHSTQALELNQALLNQYAFQLQNLERLIAQQEQQNQLDLTELEQQKATAQKRLIELNNQSKTFTKRLELNEQMVSQISTLKGTGYISELELQRQKDTLLSLQQQSSSMRAEKLSLQSQIAQYETQLEKLPLQHAERINQLNSQRADMKMQLSSVEQQRLGELRAPKAGVVTGLLAKVGKNVVTGERLLSVIPENSQMQAVIYVPTSAFGFIESGQEAKLRYHAFPYEKFGIYGGEIKQISSSLILPEEAIIPGMISEPAYRVIVSLSEQHIQAYGKSTPLRAGMMLDADIIIEERSLLRWLFDPVFSIKGQL</sequence>
<dbReference type="GO" id="GO:0009306">
    <property type="term" value="P:protein secretion"/>
    <property type="evidence" value="ECO:0007669"/>
    <property type="project" value="InterPro"/>
</dbReference>
<feature type="coiled-coil region" evidence="7">
    <location>
        <begin position="112"/>
        <end position="161"/>
    </location>
</feature>
<dbReference type="AlphaFoldDB" id="A0A0C1MFD9"/>
<gene>
    <name evidence="10" type="ORF">JF50_20075</name>
</gene>
<evidence type="ECO:0000256" key="2">
    <source>
        <dbReference type="ARBA" id="ARBA00009477"/>
    </source>
</evidence>
<dbReference type="Gene3D" id="2.40.30.170">
    <property type="match status" value="1"/>
</dbReference>
<evidence type="ECO:0000256" key="4">
    <source>
        <dbReference type="ARBA" id="ARBA00022692"/>
    </source>
</evidence>
<reference evidence="10 11" key="1">
    <citation type="submission" date="2014-12" db="EMBL/GenBank/DDBJ databases">
        <title>Draft Genome Sequence of Pseudoalteromonas luteoviolacea HI1.</title>
        <authorList>
            <person name="Asahina A.Y."/>
            <person name="Hadfield M.G."/>
        </authorList>
    </citation>
    <scope>NUCLEOTIDE SEQUENCE [LARGE SCALE GENOMIC DNA]</scope>
    <source>
        <strain evidence="10 11">HI1</strain>
    </source>
</reference>
<dbReference type="PANTHER" id="PTHR30386">
    <property type="entry name" value="MEMBRANE FUSION SUBUNIT OF EMRAB-TOLC MULTIDRUG EFFLUX PUMP"/>
    <property type="match status" value="1"/>
</dbReference>
<accession>A0A0C1MFD9</accession>
<dbReference type="RefSeq" id="WP_039611163.1">
    <property type="nucleotide sequence ID" value="NZ_JWIC01000008.1"/>
</dbReference>
<organism evidence="10 11">
    <name type="scientific">Pseudoalteromonas luteoviolacea</name>
    <dbReference type="NCBI Taxonomy" id="43657"/>
    <lineage>
        <taxon>Bacteria</taxon>
        <taxon>Pseudomonadati</taxon>
        <taxon>Pseudomonadota</taxon>
        <taxon>Gammaproteobacteria</taxon>
        <taxon>Alteromonadales</taxon>
        <taxon>Pseudoalteromonadaceae</taxon>
        <taxon>Pseudoalteromonas</taxon>
    </lineage>
</organism>
<evidence type="ECO:0000259" key="9">
    <source>
        <dbReference type="Pfam" id="PF26002"/>
    </source>
</evidence>
<keyword evidence="6 8" id="KW-0472">Membrane</keyword>
<keyword evidence="5 8" id="KW-1133">Transmembrane helix</keyword>
<comment type="similarity">
    <text evidence="2">Belongs to the membrane fusion protein (MFP) (TC 8.A.1) family.</text>
</comment>
<evidence type="ECO:0000256" key="7">
    <source>
        <dbReference type="SAM" id="Coils"/>
    </source>
</evidence>
<keyword evidence="3" id="KW-0813">Transport</keyword>
<dbReference type="Proteomes" id="UP000031327">
    <property type="component" value="Unassembled WGS sequence"/>
</dbReference>
<evidence type="ECO:0000256" key="6">
    <source>
        <dbReference type="ARBA" id="ARBA00023136"/>
    </source>
</evidence>
<feature type="transmembrane region" description="Helical" evidence="8">
    <location>
        <begin position="31"/>
        <end position="49"/>
    </location>
</feature>
<evidence type="ECO:0000313" key="11">
    <source>
        <dbReference type="Proteomes" id="UP000031327"/>
    </source>
</evidence>
<keyword evidence="7" id="KW-0175">Coiled coil</keyword>
<evidence type="ECO:0000256" key="3">
    <source>
        <dbReference type="ARBA" id="ARBA00022448"/>
    </source>
</evidence>
<protein>
    <submittedName>
        <fullName evidence="10">Toxin</fullName>
    </submittedName>
</protein>
<dbReference type="SUPFAM" id="SSF51230">
    <property type="entry name" value="Single hybrid motif"/>
    <property type="match status" value="1"/>
</dbReference>
<evidence type="ECO:0000256" key="8">
    <source>
        <dbReference type="SAM" id="Phobius"/>
    </source>
</evidence>
<dbReference type="InterPro" id="IPR006144">
    <property type="entry name" value="Secretion_HlyD_CS"/>
</dbReference>
<dbReference type="GO" id="GO:0016020">
    <property type="term" value="C:membrane"/>
    <property type="evidence" value="ECO:0007669"/>
    <property type="project" value="UniProtKB-SubCell"/>
</dbReference>